<dbReference type="FunFam" id="3.40.50.720:FF:000047">
    <property type="entry name" value="NADP-dependent L-serine/L-allo-threonine dehydrogenase"/>
    <property type="match status" value="1"/>
</dbReference>
<dbReference type="PRINTS" id="PR00080">
    <property type="entry name" value="SDRFAMILY"/>
</dbReference>
<evidence type="ECO:0000256" key="1">
    <source>
        <dbReference type="ARBA" id="ARBA00006484"/>
    </source>
</evidence>
<dbReference type="AlphaFoldDB" id="A0A0M0J6J7"/>
<dbReference type="Proteomes" id="UP000037460">
    <property type="component" value="Unassembled WGS sequence"/>
</dbReference>
<dbReference type="EMBL" id="JWZX01003328">
    <property type="protein sequence ID" value="KOO21853.1"/>
    <property type="molecule type" value="Genomic_DNA"/>
</dbReference>
<proteinExistence type="inferred from homology"/>
<keyword evidence="5" id="KW-1185">Reference proteome</keyword>
<comment type="similarity">
    <text evidence="1 3">Belongs to the short-chain dehydrogenases/reductases (SDR) family.</text>
</comment>
<dbReference type="PRINTS" id="PR00081">
    <property type="entry name" value="GDHRDH"/>
</dbReference>
<dbReference type="InterPro" id="IPR036291">
    <property type="entry name" value="NAD(P)-bd_dom_sf"/>
</dbReference>
<dbReference type="InterPro" id="IPR002347">
    <property type="entry name" value="SDR_fam"/>
</dbReference>
<keyword evidence="2" id="KW-0560">Oxidoreductase</keyword>
<dbReference type="PANTHER" id="PTHR42901">
    <property type="entry name" value="ALCOHOL DEHYDROGENASE"/>
    <property type="match status" value="1"/>
</dbReference>
<evidence type="ECO:0000313" key="4">
    <source>
        <dbReference type="EMBL" id="KOO21853.1"/>
    </source>
</evidence>
<dbReference type="OrthoDB" id="1933717at2759"/>
<dbReference type="SUPFAM" id="SSF51735">
    <property type="entry name" value="NAD(P)-binding Rossmann-fold domains"/>
    <property type="match status" value="1"/>
</dbReference>
<name>A0A0M0J6J7_9EUKA</name>
<dbReference type="Pfam" id="PF00106">
    <property type="entry name" value="adh_short"/>
    <property type="match status" value="1"/>
</dbReference>
<comment type="caution">
    <text evidence="4">The sequence shown here is derived from an EMBL/GenBank/DDBJ whole genome shotgun (WGS) entry which is preliminary data.</text>
</comment>
<evidence type="ECO:0000313" key="5">
    <source>
        <dbReference type="Proteomes" id="UP000037460"/>
    </source>
</evidence>
<protein>
    <submittedName>
        <fullName evidence="4">Short-chain dehydrogenase reductase sdr</fullName>
    </submittedName>
</protein>
<evidence type="ECO:0000256" key="2">
    <source>
        <dbReference type="ARBA" id="ARBA00023002"/>
    </source>
</evidence>
<dbReference type="Gene3D" id="3.40.50.720">
    <property type="entry name" value="NAD(P)-binding Rossmann-like Domain"/>
    <property type="match status" value="1"/>
</dbReference>
<dbReference type="PANTHER" id="PTHR42901:SF1">
    <property type="entry name" value="ALCOHOL DEHYDROGENASE"/>
    <property type="match status" value="1"/>
</dbReference>
<dbReference type="PROSITE" id="PS00061">
    <property type="entry name" value="ADH_SHORT"/>
    <property type="match status" value="1"/>
</dbReference>
<dbReference type="GO" id="GO:0016616">
    <property type="term" value="F:oxidoreductase activity, acting on the CH-OH group of donors, NAD or NADP as acceptor"/>
    <property type="evidence" value="ECO:0007669"/>
    <property type="project" value="UniProtKB-ARBA"/>
</dbReference>
<evidence type="ECO:0000256" key="3">
    <source>
        <dbReference type="RuleBase" id="RU000363"/>
    </source>
</evidence>
<dbReference type="InterPro" id="IPR020904">
    <property type="entry name" value="Sc_DH/Rdtase_CS"/>
</dbReference>
<gene>
    <name evidence="4" type="ORF">Ctob_003425</name>
</gene>
<reference evidence="5" key="1">
    <citation type="journal article" date="2015" name="PLoS Genet.">
        <title>Genome Sequence and Transcriptome Analyses of Chrysochromulina tobin: Metabolic Tools for Enhanced Algal Fitness in the Prominent Order Prymnesiales (Haptophyceae).</title>
        <authorList>
            <person name="Hovde B.T."/>
            <person name="Deodato C.R."/>
            <person name="Hunsperger H.M."/>
            <person name="Ryken S.A."/>
            <person name="Yost W."/>
            <person name="Jha R.K."/>
            <person name="Patterson J."/>
            <person name="Monnat R.J. Jr."/>
            <person name="Barlow S.B."/>
            <person name="Starkenburg S.R."/>
            <person name="Cattolico R.A."/>
        </authorList>
    </citation>
    <scope>NUCLEOTIDE SEQUENCE</scope>
    <source>
        <strain evidence="5">CCMP291</strain>
    </source>
</reference>
<accession>A0A0M0J6J7</accession>
<organism evidence="4 5">
    <name type="scientific">Chrysochromulina tobinii</name>
    <dbReference type="NCBI Taxonomy" id="1460289"/>
    <lineage>
        <taxon>Eukaryota</taxon>
        <taxon>Haptista</taxon>
        <taxon>Haptophyta</taxon>
        <taxon>Prymnesiophyceae</taxon>
        <taxon>Prymnesiales</taxon>
        <taxon>Chrysochromulinaceae</taxon>
        <taxon>Chrysochromulina</taxon>
    </lineage>
</organism>
<sequence length="279" mass="28690">MSLSASKPLYSTLDISGQVALITGASAGIGEACAWRFAEAGAVLVLIGRRTERLATLSAALKEAYPSIVEPHCVTLDVQDVAAIEALPAQLPPAYANVNILVNNAGLALGVAGAADNKMSDVAQMISTNVTGLIAFCSAFLPGMRARGSGHLINIGSIAGHEAYAGGSVYCATKYAVNAFTMAARHDLVGTPIRVTAISPGMVKTDFSVVRFGGDQATADKVYEDIEPLVAADIADNVMYAATRPKHVQIADLIVLATNQAAAKVVARVGPSLGAPSLQ</sequence>